<evidence type="ECO:0000313" key="22">
    <source>
        <dbReference type="Proteomes" id="UP000283269"/>
    </source>
</evidence>
<dbReference type="PANTHER" id="PTHR23350:SF0">
    <property type="entry name" value="PEROXISOME BIOGENESIS FACTOR 10"/>
    <property type="match status" value="1"/>
</dbReference>
<keyword evidence="9" id="KW-0812">Transmembrane</keyword>
<dbReference type="EC" id="2.3.2.27" evidence="5"/>
<keyword evidence="14" id="KW-0653">Protein transport</keyword>
<evidence type="ECO:0000256" key="10">
    <source>
        <dbReference type="ARBA" id="ARBA00022723"/>
    </source>
</evidence>
<evidence type="ECO:0000256" key="15">
    <source>
        <dbReference type="ARBA" id="ARBA00022989"/>
    </source>
</evidence>
<dbReference type="InterPro" id="IPR017907">
    <property type="entry name" value="Znf_RING_CS"/>
</dbReference>
<dbReference type="GO" id="GO:0016562">
    <property type="term" value="P:protein import into peroxisome matrix, receptor recycling"/>
    <property type="evidence" value="ECO:0007669"/>
    <property type="project" value="UniProtKB-ARBA"/>
</dbReference>
<comment type="caution">
    <text evidence="21">The sequence shown here is derived from an EMBL/GenBank/DDBJ whole genome shotgun (WGS) entry which is preliminary data.</text>
</comment>
<comment type="subcellular location">
    <subcellularLocation>
        <location evidence="2">Peroxisome membrane</location>
        <topology evidence="2">Multi-pass membrane protein</topology>
    </subcellularLocation>
</comment>
<dbReference type="SUPFAM" id="SSF57850">
    <property type="entry name" value="RING/U-box"/>
    <property type="match status" value="1"/>
</dbReference>
<proteinExistence type="inferred from homology"/>
<dbReference type="PANTHER" id="PTHR23350">
    <property type="entry name" value="PEROXISOME ASSEMBLY PROTEIN 10"/>
    <property type="match status" value="1"/>
</dbReference>
<name>A0A409VMA2_PSICY</name>
<evidence type="ECO:0000256" key="11">
    <source>
        <dbReference type="ARBA" id="ARBA00022771"/>
    </source>
</evidence>
<dbReference type="Pfam" id="PF13639">
    <property type="entry name" value="zf-RING_2"/>
    <property type="match status" value="1"/>
</dbReference>
<dbReference type="PROSITE" id="PS00518">
    <property type="entry name" value="ZF_RING_1"/>
    <property type="match status" value="1"/>
</dbReference>
<evidence type="ECO:0000256" key="8">
    <source>
        <dbReference type="ARBA" id="ARBA00022679"/>
    </source>
</evidence>
<sequence>MSSVSPSSFLFPRAQQAQIIRANQRDLYHVASLKDQAENVLRAWLGTRWLTRWDKELDLIVKLSYYGLTTGRATQTLGEEYTDIWQYSSHARTAPPPVYTRATLIMLSLFPSYILGRWGQSSALNNSNPEVAKWFRIMPAVINIATEVNLAVFYLRGTYYDVVKRLMGIQHVLIALTPPCSGTDSSHRQISSIPEDPHTRPPSYSLLGIMIVIRLLHRVVRFYQTSKSANISLVGQGSRNTSQFTARDLYIDDRPVSSLLDRNPECEVVKPAEEDERTALNITAIPEVLRLSRNCTLCLEERTESCATECGHMFCWNCIVGWGREKPECPLCRQALALDRLLPIYNL</sequence>
<keyword evidence="8" id="KW-0808">Transferase</keyword>
<evidence type="ECO:0000256" key="14">
    <source>
        <dbReference type="ARBA" id="ARBA00022927"/>
    </source>
</evidence>
<evidence type="ECO:0000256" key="13">
    <source>
        <dbReference type="ARBA" id="ARBA00022833"/>
    </source>
</evidence>
<gene>
    <name evidence="21" type="ORF">CVT25_005983</name>
</gene>
<dbReference type="GO" id="GO:0061630">
    <property type="term" value="F:ubiquitin protein ligase activity"/>
    <property type="evidence" value="ECO:0007669"/>
    <property type="project" value="UniProtKB-EC"/>
</dbReference>
<keyword evidence="17" id="KW-0576">Peroxisome</keyword>
<keyword evidence="7" id="KW-0962">Peroxisome biogenesis</keyword>
<evidence type="ECO:0000256" key="4">
    <source>
        <dbReference type="ARBA" id="ARBA00008704"/>
    </source>
</evidence>
<evidence type="ECO:0000256" key="7">
    <source>
        <dbReference type="ARBA" id="ARBA00022593"/>
    </source>
</evidence>
<keyword evidence="15" id="KW-1133">Transmembrane helix</keyword>
<keyword evidence="10" id="KW-0479">Metal-binding</keyword>
<dbReference type="Proteomes" id="UP000283269">
    <property type="component" value="Unassembled WGS sequence"/>
</dbReference>
<dbReference type="SMART" id="SM00184">
    <property type="entry name" value="RING"/>
    <property type="match status" value="1"/>
</dbReference>
<dbReference type="InterPro" id="IPR001841">
    <property type="entry name" value="Znf_RING"/>
</dbReference>
<accession>A0A409VMA2</accession>
<dbReference type="AlphaFoldDB" id="A0A409VMA2"/>
<comment type="catalytic activity">
    <reaction evidence="1">
        <text>S-ubiquitinyl-[E2 ubiquitin-conjugating enzyme]-L-cysteine + [acceptor protein]-L-lysine = [E2 ubiquitin-conjugating enzyme]-L-cysteine + N(6)-ubiquitinyl-[acceptor protein]-L-lysine.</text>
        <dbReference type="EC" id="2.3.2.27"/>
    </reaction>
</comment>
<dbReference type="EMBL" id="NHYD01003974">
    <property type="protein sequence ID" value="PPQ67404.1"/>
    <property type="molecule type" value="Genomic_DNA"/>
</dbReference>
<comment type="similarity">
    <text evidence="4">Belongs to the pex2/pex10/pex12 family.</text>
</comment>
<evidence type="ECO:0000256" key="3">
    <source>
        <dbReference type="ARBA" id="ARBA00004906"/>
    </source>
</evidence>
<keyword evidence="16" id="KW-0472">Membrane</keyword>
<dbReference type="GO" id="GO:0016567">
    <property type="term" value="P:protein ubiquitination"/>
    <property type="evidence" value="ECO:0007669"/>
    <property type="project" value="UniProtKB-ARBA"/>
</dbReference>
<protein>
    <recommendedName>
        <fullName evidence="5">RING-type E3 ubiquitin transferase</fullName>
        <ecNumber evidence="5">2.3.2.27</ecNumber>
    </recommendedName>
    <alternativeName>
        <fullName evidence="18">Peroxin-10</fullName>
    </alternativeName>
</protein>
<keyword evidence="12" id="KW-0833">Ubl conjugation pathway</keyword>
<dbReference type="InterPro" id="IPR006845">
    <property type="entry name" value="Pex_N"/>
</dbReference>
<evidence type="ECO:0000256" key="2">
    <source>
        <dbReference type="ARBA" id="ARBA00004585"/>
    </source>
</evidence>
<dbReference type="GO" id="GO:0008270">
    <property type="term" value="F:zinc ion binding"/>
    <property type="evidence" value="ECO:0007669"/>
    <property type="project" value="UniProtKB-KW"/>
</dbReference>
<evidence type="ECO:0000256" key="17">
    <source>
        <dbReference type="ARBA" id="ARBA00023140"/>
    </source>
</evidence>
<dbReference type="PROSITE" id="PS50089">
    <property type="entry name" value="ZF_RING_2"/>
    <property type="match status" value="1"/>
</dbReference>
<keyword evidence="22" id="KW-1185">Reference proteome</keyword>
<feature type="domain" description="RING-type" evidence="20">
    <location>
        <begin position="295"/>
        <end position="333"/>
    </location>
</feature>
<dbReference type="InterPro" id="IPR013083">
    <property type="entry name" value="Znf_RING/FYVE/PHD"/>
</dbReference>
<keyword evidence="6" id="KW-0813">Transport</keyword>
<dbReference type="InterPro" id="IPR025654">
    <property type="entry name" value="PEX2/10"/>
</dbReference>
<dbReference type="CDD" id="cd16527">
    <property type="entry name" value="RING-HC_PEX10"/>
    <property type="match status" value="1"/>
</dbReference>
<keyword evidence="13" id="KW-0862">Zinc</keyword>
<evidence type="ECO:0000256" key="18">
    <source>
        <dbReference type="ARBA" id="ARBA00041230"/>
    </source>
</evidence>
<evidence type="ECO:0000256" key="19">
    <source>
        <dbReference type="PROSITE-ProRule" id="PRU00175"/>
    </source>
</evidence>
<dbReference type="GO" id="GO:0005778">
    <property type="term" value="C:peroxisomal membrane"/>
    <property type="evidence" value="ECO:0007669"/>
    <property type="project" value="UniProtKB-SubCell"/>
</dbReference>
<evidence type="ECO:0000313" key="21">
    <source>
        <dbReference type="EMBL" id="PPQ67404.1"/>
    </source>
</evidence>
<dbReference type="InParanoid" id="A0A409VMA2"/>
<keyword evidence="11 19" id="KW-0863">Zinc-finger</keyword>
<reference evidence="21 22" key="1">
    <citation type="journal article" date="2018" name="Evol. Lett.">
        <title>Horizontal gene cluster transfer increased hallucinogenic mushroom diversity.</title>
        <authorList>
            <person name="Reynolds H.T."/>
            <person name="Vijayakumar V."/>
            <person name="Gluck-Thaler E."/>
            <person name="Korotkin H.B."/>
            <person name="Matheny P.B."/>
            <person name="Slot J.C."/>
        </authorList>
    </citation>
    <scope>NUCLEOTIDE SEQUENCE [LARGE SCALE GENOMIC DNA]</scope>
    <source>
        <strain evidence="21 22">2631</strain>
    </source>
</reference>
<dbReference type="Pfam" id="PF04757">
    <property type="entry name" value="Pex2_Pex12"/>
    <property type="match status" value="1"/>
</dbReference>
<evidence type="ECO:0000256" key="16">
    <source>
        <dbReference type="ARBA" id="ARBA00023136"/>
    </source>
</evidence>
<evidence type="ECO:0000256" key="6">
    <source>
        <dbReference type="ARBA" id="ARBA00022448"/>
    </source>
</evidence>
<evidence type="ECO:0000256" key="5">
    <source>
        <dbReference type="ARBA" id="ARBA00012483"/>
    </source>
</evidence>
<evidence type="ECO:0000256" key="1">
    <source>
        <dbReference type="ARBA" id="ARBA00000900"/>
    </source>
</evidence>
<evidence type="ECO:0000259" key="20">
    <source>
        <dbReference type="PROSITE" id="PS50089"/>
    </source>
</evidence>
<dbReference type="OrthoDB" id="6270329at2759"/>
<dbReference type="STRING" id="93625.A0A409VMA2"/>
<dbReference type="Gene3D" id="3.30.40.10">
    <property type="entry name" value="Zinc/RING finger domain, C3HC4 (zinc finger)"/>
    <property type="match status" value="1"/>
</dbReference>
<organism evidence="21 22">
    <name type="scientific">Psilocybe cyanescens</name>
    <dbReference type="NCBI Taxonomy" id="93625"/>
    <lineage>
        <taxon>Eukaryota</taxon>
        <taxon>Fungi</taxon>
        <taxon>Dikarya</taxon>
        <taxon>Basidiomycota</taxon>
        <taxon>Agaricomycotina</taxon>
        <taxon>Agaricomycetes</taxon>
        <taxon>Agaricomycetidae</taxon>
        <taxon>Agaricales</taxon>
        <taxon>Agaricineae</taxon>
        <taxon>Strophariaceae</taxon>
        <taxon>Psilocybe</taxon>
    </lineage>
</organism>
<evidence type="ECO:0000256" key="12">
    <source>
        <dbReference type="ARBA" id="ARBA00022786"/>
    </source>
</evidence>
<evidence type="ECO:0000256" key="9">
    <source>
        <dbReference type="ARBA" id="ARBA00022692"/>
    </source>
</evidence>
<comment type="pathway">
    <text evidence="3">Protein modification; protein ubiquitination.</text>
</comment>